<accession>A0A642UU42</accession>
<dbReference type="AlphaFoldDB" id="A0A642UU42"/>
<dbReference type="Proteomes" id="UP000449547">
    <property type="component" value="Unassembled WGS sequence"/>
</dbReference>
<proteinExistence type="predicted"/>
<dbReference type="PANTHER" id="PTHR13618:SF1">
    <property type="entry name" value="PROTEIN ROGDI HOMOLOG"/>
    <property type="match status" value="1"/>
</dbReference>
<dbReference type="GO" id="GO:0043291">
    <property type="term" value="C:RAVE complex"/>
    <property type="evidence" value="ECO:0007669"/>
    <property type="project" value="TreeGrafter"/>
</dbReference>
<dbReference type="OMA" id="ITRCITY"/>
<dbReference type="Pfam" id="PF10259">
    <property type="entry name" value="Rogdi_lz"/>
    <property type="match status" value="1"/>
</dbReference>
<keyword evidence="2" id="KW-1185">Reference proteome</keyword>
<protein>
    <submittedName>
        <fullName evidence="1">Uncharacterized protein</fullName>
    </submittedName>
</protein>
<gene>
    <name evidence="1" type="ORF">DIURU_001723</name>
</gene>
<dbReference type="InterPro" id="IPR028241">
    <property type="entry name" value="RAVE2/Rogdi"/>
</dbReference>
<dbReference type="OrthoDB" id="66510at2759"/>
<reference evidence="1 2" key="1">
    <citation type="submission" date="2019-07" db="EMBL/GenBank/DDBJ databases">
        <title>Genome assembly of two rare yeast pathogens: Diutina rugosa and Trichomonascus ciferrii.</title>
        <authorList>
            <person name="Mixao V."/>
            <person name="Saus E."/>
            <person name="Hansen A."/>
            <person name="Lass-Flor C."/>
            <person name="Gabaldon T."/>
        </authorList>
    </citation>
    <scope>NUCLEOTIDE SEQUENCE [LARGE SCALE GENOMIC DNA]</scope>
    <source>
        <strain evidence="1 2">CBS 613</strain>
    </source>
</reference>
<name>A0A642UU42_DIURU</name>
<dbReference type="RefSeq" id="XP_034013681.1">
    <property type="nucleotide sequence ID" value="XM_034154298.1"/>
</dbReference>
<dbReference type="VEuPathDB" id="FungiDB:DIURU_001723"/>
<dbReference type="GeneID" id="54780376"/>
<sequence>MESIVVNLQSTNENLEFDWLTQEVIVPEFDQIIEALRICSDLLLNNSPQRPDESQHIERGPPVKLPISSSKSETLKGIITRDGAYITDLSFQIKEKHFNKALSRVSLKKPILLSQIITAKQSIEEAIKLIDQCKSHECHAHTQLVMAFESMCRHLQVAKTALQFPTDPNLIFPQHCMPRESCEPDLPPSVAMDVYINQAEICVDLKYLHVVSESPWGDIAPSGRSYVDIIKDEIQQGQPLDPSYITRRIHELASNDRESSFFSNMLNMMKPKYDPIDYVTKCVTYRGGVVMIVKKIEVASPDPVLVSAFTKLDSMEYLITRFLENLNNITK</sequence>
<evidence type="ECO:0000313" key="2">
    <source>
        <dbReference type="Proteomes" id="UP000449547"/>
    </source>
</evidence>
<dbReference type="EMBL" id="SWFT01000050">
    <property type="protein sequence ID" value="KAA8905295.1"/>
    <property type="molecule type" value="Genomic_DNA"/>
</dbReference>
<organism evidence="1 2">
    <name type="scientific">Diutina rugosa</name>
    <name type="common">Yeast</name>
    <name type="synonym">Candida rugosa</name>
    <dbReference type="NCBI Taxonomy" id="5481"/>
    <lineage>
        <taxon>Eukaryota</taxon>
        <taxon>Fungi</taxon>
        <taxon>Dikarya</taxon>
        <taxon>Ascomycota</taxon>
        <taxon>Saccharomycotina</taxon>
        <taxon>Pichiomycetes</taxon>
        <taxon>Debaryomycetaceae</taxon>
        <taxon>Diutina</taxon>
    </lineage>
</organism>
<comment type="caution">
    <text evidence="1">The sequence shown here is derived from an EMBL/GenBank/DDBJ whole genome shotgun (WGS) entry which is preliminary data.</text>
</comment>
<evidence type="ECO:0000313" key="1">
    <source>
        <dbReference type="EMBL" id="KAA8905295.1"/>
    </source>
</evidence>
<dbReference type="PANTHER" id="PTHR13618">
    <property type="entry name" value="LEUCINE ZIPPER CONTAINING TRANSCRIPTION FACTOR LZF1"/>
    <property type="match status" value="1"/>
</dbReference>